<protein>
    <submittedName>
        <fullName evidence="1">Uncharacterized protein</fullName>
    </submittedName>
</protein>
<reference evidence="1 2" key="1">
    <citation type="submission" date="2019-10" db="EMBL/GenBank/DDBJ databases">
        <title>Streptomyces smaragdinus sp. nov. and Streptomyces fabii sp. nov., isolated from the gut of fungus growing-termite Macrotermes natalensis.</title>
        <authorList>
            <person name="Schwitalla J."/>
            <person name="Benndorf R."/>
            <person name="Martin K."/>
            <person name="De Beer W."/>
            <person name="Kaster A.-K."/>
            <person name="Vollmers J."/>
            <person name="Poulsen M."/>
            <person name="Beemelmanns C."/>
        </authorList>
    </citation>
    <scope>NUCLEOTIDE SEQUENCE [LARGE SCALE GENOMIC DNA]</scope>
    <source>
        <strain evidence="1 2">RB5</strain>
    </source>
</reference>
<sequence>MSTPPEIGKSVGVRVDEWMRDDLEVLLNTGISVSDAIRASLALAAGIFRGAQEDGAPKDAVVQLVTYTWQLASNSTPTSDDAAPADGGVAA</sequence>
<dbReference type="Proteomes" id="UP000466345">
    <property type="component" value="Unassembled WGS sequence"/>
</dbReference>
<gene>
    <name evidence="1" type="ORF">SRB5_39110</name>
</gene>
<evidence type="ECO:0000313" key="2">
    <source>
        <dbReference type="Proteomes" id="UP000466345"/>
    </source>
</evidence>
<evidence type="ECO:0000313" key="1">
    <source>
        <dbReference type="EMBL" id="MQY13759.1"/>
    </source>
</evidence>
<keyword evidence="2" id="KW-1185">Reference proteome</keyword>
<dbReference type="AlphaFoldDB" id="A0A7K0CJU5"/>
<name>A0A7K0CJU5_9ACTN</name>
<organism evidence="1 2">
    <name type="scientific">Streptomyces smaragdinus</name>
    <dbReference type="NCBI Taxonomy" id="2585196"/>
    <lineage>
        <taxon>Bacteria</taxon>
        <taxon>Bacillati</taxon>
        <taxon>Actinomycetota</taxon>
        <taxon>Actinomycetes</taxon>
        <taxon>Kitasatosporales</taxon>
        <taxon>Streptomycetaceae</taxon>
        <taxon>Streptomyces</taxon>
    </lineage>
</organism>
<accession>A0A7K0CJU5</accession>
<comment type="caution">
    <text evidence="1">The sequence shown here is derived from an EMBL/GenBank/DDBJ whole genome shotgun (WGS) entry which is preliminary data.</text>
</comment>
<proteinExistence type="predicted"/>
<dbReference type="RefSeq" id="WP_153453792.1">
    <property type="nucleotide sequence ID" value="NZ_WEGJ01000015.1"/>
</dbReference>
<dbReference type="EMBL" id="WEGJ01000015">
    <property type="protein sequence ID" value="MQY13759.1"/>
    <property type="molecule type" value="Genomic_DNA"/>
</dbReference>